<name>A3KBE5_SAGS3</name>
<proteinExistence type="predicted"/>
<evidence type="ECO:0000256" key="1">
    <source>
        <dbReference type="SAM" id="MobiDB-lite"/>
    </source>
</evidence>
<dbReference type="Proteomes" id="UP000005713">
    <property type="component" value="Unassembled WGS sequence"/>
</dbReference>
<protein>
    <submittedName>
        <fullName evidence="2">Uncharacterized protein</fullName>
    </submittedName>
</protein>
<reference evidence="2 3" key="1">
    <citation type="submission" date="2006-06" db="EMBL/GenBank/DDBJ databases">
        <authorList>
            <person name="Moran M.A."/>
            <person name="Ferriera S."/>
            <person name="Johnson J."/>
            <person name="Kravitz S."/>
            <person name="Beeson K."/>
            <person name="Sutton G."/>
            <person name="Rogers Y.-H."/>
            <person name="Friedman R."/>
            <person name="Frazier M."/>
            <person name="Venter J.C."/>
        </authorList>
    </citation>
    <scope>NUCLEOTIDE SEQUENCE [LARGE SCALE GENOMIC DNA]</scope>
    <source>
        <strain evidence="2 3">E-37</strain>
    </source>
</reference>
<comment type="caution">
    <text evidence="2">The sequence shown here is derived from an EMBL/GenBank/DDBJ whole genome shotgun (WGS) entry which is preliminary data.</text>
</comment>
<feature type="non-terminal residue" evidence="2">
    <location>
        <position position="116"/>
    </location>
</feature>
<organism evidence="2 3">
    <name type="scientific">Sagittula stellata (strain ATCC 700073 / DSM 11524 / E-37)</name>
    <dbReference type="NCBI Taxonomy" id="388399"/>
    <lineage>
        <taxon>Bacteria</taxon>
        <taxon>Pseudomonadati</taxon>
        <taxon>Pseudomonadota</taxon>
        <taxon>Alphaproteobacteria</taxon>
        <taxon>Rhodobacterales</taxon>
        <taxon>Roseobacteraceae</taxon>
        <taxon>Sagittula</taxon>
    </lineage>
</organism>
<feature type="compositionally biased region" description="Basic and acidic residues" evidence="1">
    <location>
        <begin position="31"/>
        <end position="40"/>
    </location>
</feature>
<evidence type="ECO:0000313" key="3">
    <source>
        <dbReference type="Proteomes" id="UP000005713"/>
    </source>
</evidence>
<sequence>MTGFGSADADPTVGFRAVDLDDPALGQTADPQRDVETKGTGRGRLDILDRVLAAQLHDRTLAELPFDLGQGAVQRLLLVRVALAVHTEKICRCHSLAPYSTRTAARQSLLSFASCS</sequence>
<gene>
    <name evidence="2" type="ORF">SSE37_00935</name>
</gene>
<evidence type="ECO:0000313" key="2">
    <source>
        <dbReference type="EMBL" id="EBA05501.1"/>
    </source>
</evidence>
<dbReference type="EMBL" id="AAYA01000038">
    <property type="protein sequence ID" value="EBA05501.1"/>
    <property type="molecule type" value="Genomic_DNA"/>
</dbReference>
<feature type="region of interest" description="Disordered" evidence="1">
    <location>
        <begin position="1"/>
        <end position="40"/>
    </location>
</feature>
<keyword evidence="3" id="KW-1185">Reference proteome</keyword>
<accession>A3KBE5</accession>
<dbReference type="AlphaFoldDB" id="A3KBE5"/>